<dbReference type="SUPFAM" id="SSF57959">
    <property type="entry name" value="Leucine zipper domain"/>
    <property type="match status" value="1"/>
</dbReference>
<protein>
    <recommendedName>
        <fullName evidence="3">BZIP domain-containing protein</fullName>
    </recommendedName>
</protein>
<evidence type="ECO:0000259" key="3">
    <source>
        <dbReference type="PROSITE" id="PS50217"/>
    </source>
</evidence>
<feature type="compositionally biased region" description="Polar residues" evidence="2">
    <location>
        <begin position="171"/>
        <end position="185"/>
    </location>
</feature>
<feature type="compositionally biased region" description="Low complexity" evidence="2">
    <location>
        <begin position="193"/>
        <end position="212"/>
    </location>
</feature>
<keyword evidence="1" id="KW-0175">Coiled coil</keyword>
<sequence>MCAPCLSQTLYFQPQQLAPYLATDTIQNLFTPELNANLPYAPSPHLIDPVYSNTPSFSYFQSPASEQVYWFQNDNSVTDGDLIPQPGYHVSFDDQAFHDPACIIDPFAFDGGATYQSITSTPHNQNGLDTPPEALSILGNLSEPYSTSDNFSERQISYAYQANFSQHSLQTVANSPSPFSQSISPDSPAHMPTTKSTTSPGSTMSTTTTITTQPNSAIRKRKLNTLAARRYRQKRVDQVTELETALKNTQRERDDLSVRVARLEGELGALRQMLNSGK</sequence>
<dbReference type="eggNOG" id="ENOG502SG5D">
    <property type="taxonomic scope" value="Eukaryota"/>
</dbReference>
<accession>A0A177A3B8</accession>
<dbReference type="InterPro" id="IPR004827">
    <property type="entry name" value="bZIP"/>
</dbReference>
<dbReference type="OrthoDB" id="2257100at2759"/>
<dbReference type="Proteomes" id="UP000077154">
    <property type="component" value="Unassembled WGS sequence"/>
</dbReference>
<dbReference type="PROSITE" id="PS50217">
    <property type="entry name" value="BZIP"/>
    <property type="match status" value="1"/>
</dbReference>
<evidence type="ECO:0000313" key="4">
    <source>
        <dbReference type="EMBL" id="OAF55761.1"/>
    </source>
</evidence>
<dbReference type="GO" id="GO:0003700">
    <property type="term" value="F:DNA-binding transcription factor activity"/>
    <property type="evidence" value="ECO:0007669"/>
    <property type="project" value="InterPro"/>
</dbReference>
<dbReference type="EMBL" id="KV441407">
    <property type="protein sequence ID" value="OAF55761.1"/>
    <property type="molecule type" value="Genomic_DNA"/>
</dbReference>
<dbReference type="SMART" id="SM00338">
    <property type="entry name" value="BRLZ"/>
    <property type="match status" value="1"/>
</dbReference>
<evidence type="ECO:0000256" key="1">
    <source>
        <dbReference type="SAM" id="Coils"/>
    </source>
</evidence>
<dbReference type="RefSeq" id="XP_024321060.1">
    <property type="nucleotide sequence ID" value="XM_024471394.1"/>
</dbReference>
<feature type="region of interest" description="Disordered" evidence="2">
    <location>
        <begin position="171"/>
        <end position="214"/>
    </location>
</feature>
<dbReference type="VEuPathDB" id="FungiDB:GMDG_00987"/>
<name>A0A177A3B8_9PEZI</name>
<gene>
    <name evidence="4" type="ORF">VC83_07830</name>
</gene>
<organism evidence="4">
    <name type="scientific">Pseudogymnoascus destructans</name>
    <dbReference type="NCBI Taxonomy" id="655981"/>
    <lineage>
        <taxon>Eukaryota</taxon>
        <taxon>Fungi</taxon>
        <taxon>Dikarya</taxon>
        <taxon>Ascomycota</taxon>
        <taxon>Pezizomycotina</taxon>
        <taxon>Leotiomycetes</taxon>
        <taxon>Thelebolales</taxon>
        <taxon>Thelebolaceae</taxon>
        <taxon>Pseudogymnoascus</taxon>
    </lineage>
</organism>
<reference evidence="4" key="1">
    <citation type="submission" date="2016-03" db="EMBL/GenBank/DDBJ databases">
        <title>Updated assembly of Pseudogymnoascus destructans, the fungus causing white-nose syndrome of bats.</title>
        <authorList>
            <person name="Palmer J.M."/>
            <person name="Drees K.P."/>
            <person name="Foster J.T."/>
            <person name="Lindner D.L."/>
        </authorList>
    </citation>
    <scope>NUCLEOTIDE SEQUENCE [LARGE SCALE GENOMIC DNA]</scope>
    <source>
        <strain evidence="4">20631-21</strain>
    </source>
</reference>
<dbReference type="AlphaFoldDB" id="A0A177A3B8"/>
<dbReference type="Gene3D" id="1.20.5.170">
    <property type="match status" value="1"/>
</dbReference>
<feature type="coiled-coil region" evidence="1">
    <location>
        <begin position="232"/>
        <end position="273"/>
    </location>
</feature>
<dbReference type="CDD" id="cd14686">
    <property type="entry name" value="bZIP"/>
    <property type="match status" value="1"/>
</dbReference>
<evidence type="ECO:0000256" key="2">
    <source>
        <dbReference type="SAM" id="MobiDB-lite"/>
    </source>
</evidence>
<feature type="domain" description="BZIP" evidence="3">
    <location>
        <begin position="219"/>
        <end position="277"/>
    </location>
</feature>
<dbReference type="GeneID" id="36290874"/>
<dbReference type="InterPro" id="IPR046347">
    <property type="entry name" value="bZIP_sf"/>
</dbReference>
<proteinExistence type="predicted"/>